<dbReference type="CDD" id="cd22231">
    <property type="entry name" value="RHH_NikR_HicB-like"/>
    <property type="match status" value="1"/>
</dbReference>
<dbReference type="Gene3D" id="6.10.10.120">
    <property type="entry name" value="Antitoxin ParD1-like"/>
    <property type="match status" value="1"/>
</dbReference>
<evidence type="ECO:0000256" key="3">
    <source>
        <dbReference type="SAM" id="MobiDB-lite"/>
    </source>
</evidence>
<dbReference type="SUPFAM" id="SSF47598">
    <property type="entry name" value="Ribbon-helix-helix"/>
    <property type="match status" value="1"/>
</dbReference>
<protein>
    <submittedName>
        <fullName evidence="4">Addiction module antidote protein</fullName>
    </submittedName>
</protein>
<comment type="similarity">
    <text evidence="1">Belongs to the ParD antitoxin family.</text>
</comment>
<dbReference type="STRING" id="1120923.SAMN02746095_02111"/>
<evidence type="ECO:0000313" key="5">
    <source>
        <dbReference type="Proteomes" id="UP000032668"/>
    </source>
</evidence>
<reference evidence="4 5" key="1">
    <citation type="submission" date="2012-11" db="EMBL/GenBank/DDBJ databases">
        <title>Whole genome sequence of Acidocella aminolytica 101 = DSM 11237.</title>
        <authorList>
            <person name="Azuma Y."/>
            <person name="Higashiura N."/>
            <person name="Hirakawa H."/>
            <person name="Matsushita K."/>
        </authorList>
    </citation>
    <scope>NUCLEOTIDE SEQUENCE [LARGE SCALE GENOMIC DNA]</scope>
    <source>
        <strain evidence="5">101 / DSM 11237</strain>
    </source>
</reference>
<dbReference type="AlphaFoldDB" id="A0A0D6PJX8"/>
<comment type="caution">
    <text evidence="4">The sequence shown here is derived from an EMBL/GenBank/DDBJ whole genome shotgun (WGS) entry which is preliminary data.</text>
</comment>
<dbReference type="PANTHER" id="PTHR36582">
    <property type="entry name" value="ANTITOXIN PARD"/>
    <property type="match status" value="1"/>
</dbReference>
<dbReference type="Proteomes" id="UP000032668">
    <property type="component" value="Unassembled WGS sequence"/>
</dbReference>
<dbReference type="InterPro" id="IPR022789">
    <property type="entry name" value="ParD"/>
</dbReference>
<feature type="region of interest" description="Disordered" evidence="3">
    <location>
        <begin position="72"/>
        <end position="99"/>
    </location>
</feature>
<keyword evidence="5" id="KW-1185">Reference proteome</keyword>
<proteinExistence type="inferred from homology"/>
<sequence>MAGRTASSIEKRTISLPAEQASYIDALVASGGYASASEVVRAGLRALQERDAAVERWLRDAVVPVYDAMQADPGRGRSAAQVADRLRAHHEQRLKKDRA</sequence>
<dbReference type="RefSeq" id="WP_048880374.1">
    <property type="nucleotide sequence ID" value="NZ_BANC01000133.1"/>
</dbReference>
<dbReference type="NCBIfam" id="TIGR02606">
    <property type="entry name" value="antidote_CC2985"/>
    <property type="match status" value="1"/>
</dbReference>
<dbReference type="EMBL" id="BANC01000133">
    <property type="protein sequence ID" value="GAN81987.1"/>
    <property type="molecule type" value="Genomic_DNA"/>
</dbReference>
<evidence type="ECO:0000256" key="1">
    <source>
        <dbReference type="ARBA" id="ARBA00008580"/>
    </source>
</evidence>
<keyword evidence="2" id="KW-1277">Toxin-antitoxin system</keyword>
<gene>
    <name evidence="4" type="ORF">Aam_135_007</name>
</gene>
<accession>A0A0D6PJX8</accession>
<name>A0A0D6PJX8_9PROT</name>
<evidence type="ECO:0000313" key="4">
    <source>
        <dbReference type="EMBL" id="GAN81987.1"/>
    </source>
</evidence>
<dbReference type="Pfam" id="PF03693">
    <property type="entry name" value="ParD_antitoxin"/>
    <property type="match status" value="1"/>
</dbReference>
<dbReference type="GO" id="GO:0006355">
    <property type="term" value="P:regulation of DNA-templated transcription"/>
    <property type="evidence" value="ECO:0007669"/>
    <property type="project" value="InterPro"/>
</dbReference>
<dbReference type="InterPro" id="IPR038296">
    <property type="entry name" value="ParD_sf"/>
</dbReference>
<organism evidence="4 5">
    <name type="scientific">Acidocella aminolytica 101 = DSM 11237</name>
    <dbReference type="NCBI Taxonomy" id="1120923"/>
    <lineage>
        <taxon>Bacteria</taxon>
        <taxon>Pseudomonadati</taxon>
        <taxon>Pseudomonadota</taxon>
        <taxon>Alphaproteobacteria</taxon>
        <taxon>Acetobacterales</taxon>
        <taxon>Acidocellaceae</taxon>
        <taxon>Acidocella</taxon>
    </lineage>
</organism>
<dbReference type="PANTHER" id="PTHR36582:SF2">
    <property type="entry name" value="ANTITOXIN PARD"/>
    <property type="match status" value="1"/>
</dbReference>
<dbReference type="InterPro" id="IPR010985">
    <property type="entry name" value="Ribbon_hlx_hlx"/>
</dbReference>
<evidence type="ECO:0000256" key="2">
    <source>
        <dbReference type="ARBA" id="ARBA00022649"/>
    </source>
</evidence>
<dbReference type="OrthoDB" id="514770at2"/>